<evidence type="ECO:0000313" key="5">
    <source>
        <dbReference type="EMBL" id="KAF4402638.1"/>
    </source>
</evidence>
<evidence type="ECO:0000256" key="1">
    <source>
        <dbReference type="ARBA" id="ARBA00022614"/>
    </source>
</evidence>
<dbReference type="EMBL" id="JAATIQ010000007">
    <property type="protein sequence ID" value="KAF4402638.1"/>
    <property type="molecule type" value="Genomic_DNA"/>
</dbReference>
<accession>A0A7J6EBP6</accession>
<evidence type="ECO:0000313" key="6">
    <source>
        <dbReference type="Proteomes" id="UP000525078"/>
    </source>
</evidence>
<dbReference type="InterPro" id="IPR013210">
    <property type="entry name" value="LRR_N_plant-typ"/>
</dbReference>
<proteinExistence type="predicted"/>
<evidence type="ECO:0000313" key="4">
    <source>
        <dbReference type="EMBL" id="KAF4355752.1"/>
    </source>
</evidence>
<evidence type="ECO:0000313" key="7">
    <source>
        <dbReference type="Proteomes" id="UP000583929"/>
    </source>
</evidence>
<dbReference type="InterPro" id="IPR032675">
    <property type="entry name" value="LRR_dom_sf"/>
</dbReference>
<evidence type="ECO:0000259" key="3">
    <source>
        <dbReference type="Pfam" id="PF08263"/>
    </source>
</evidence>
<dbReference type="Gene3D" id="3.80.10.10">
    <property type="entry name" value="Ribonuclease Inhibitor"/>
    <property type="match status" value="1"/>
</dbReference>
<comment type="caution">
    <text evidence="4">The sequence shown here is derived from an EMBL/GenBank/DDBJ whole genome shotgun (WGS) entry which is preliminary data.</text>
</comment>
<gene>
    <name evidence="4" type="ORF">F8388_019151</name>
    <name evidence="5" type="ORF">G4B88_012423</name>
</gene>
<reference evidence="6 7" key="1">
    <citation type="journal article" date="2020" name="bioRxiv">
        <title>Sequence and annotation of 42 cannabis genomes reveals extensive copy number variation in cannabinoid synthesis and pathogen resistance genes.</title>
        <authorList>
            <person name="Mckernan K.J."/>
            <person name="Helbert Y."/>
            <person name="Kane L.T."/>
            <person name="Ebling H."/>
            <person name="Zhang L."/>
            <person name="Liu B."/>
            <person name="Eaton Z."/>
            <person name="Mclaughlin S."/>
            <person name="Kingan S."/>
            <person name="Baybayan P."/>
            <person name="Concepcion G."/>
            <person name="Jordan M."/>
            <person name="Riva A."/>
            <person name="Barbazuk W."/>
            <person name="Harkins T."/>
        </authorList>
    </citation>
    <scope>NUCLEOTIDE SEQUENCE [LARGE SCALE GENOMIC DNA]</scope>
    <source>
        <strain evidence="6 7">cv. Jamaican Lion 4</strain>
        <strain evidence="5">Father</strain>
        <strain evidence="4">Mother</strain>
        <tissue evidence="4">Leaf</tissue>
    </source>
</reference>
<keyword evidence="2" id="KW-0677">Repeat</keyword>
<dbReference type="EMBL" id="JAATIP010000261">
    <property type="protein sequence ID" value="KAF4355752.1"/>
    <property type="molecule type" value="Genomic_DNA"/>
</dbReference>
<organism evidence="4 6">
    <name type="scientific">Cannabis sativa</name>
    <name type="common">Hemp</name>
    <name type="synonym">Marijuana</name>
    <dbReference type="NCBI Taxonomy" id="3483"/>
    <lineage>
        <taxon>Eukaryota</taxon>
        <taxon>Viridiplantae</taxon>
        <taxon>Streptophyta</taxon>
        <taxon>Embryophyta</taxon>
        <taxon>Tracheophyta</taxon>
        <taxon>Spermatophyta</taxon>
        <taxon>Magnoliopsida</taxon>
        <taxon>eudicotyledons</taxon>
        <taxon>Gunneridae</taxon>
        <taxon>Pentapetalae</taxon>
        <taxon>rosids</taxon>
        <taxon>fabids</taxon>
        <taxon>Rosales</taxon>
        <taxon>Cannabaceae</taxon>
        <taxon>Cannabis</taxon>
    </lineage>
</organism>
<dbReference type="Proteomes" id="UP000583929">
    <property type="component" value="Unassembled WGS sequence"/>
</dbReference>
<sequence length="90" mass="9971">MVFKASPDVSNNLSDWNSTSIDPCSFSGVSCINQSLQTRPREPRSPRLVRVTHCIGSAPSLERLSLKRNRLSYNVFSSEFPASVTSLARL</sequence>
<dbReference type="Proteomes" id="UP000525078">
    <property type="component" value="Unassembled WGS sequence"/>
</dbReference>
<keyword evidence="1" id="KW-0433">Leucine-rich repeat</keyword>
<dbReference type="Pfam" id="PF08263">
    <property type="entry name" value="LRRNT_2"/>
    <property type="match status" value="1"/>
</dbReference>
<name>A0A7J6EBP6_CANSA</name>
<protein>
    <recommendedName>
        <fullName evidence="3">Leucine-rich repeat-containing N-terminal plant-type domain-containing protein</fullName>
    </recommendedName>
</protein>
<feature type="domain" description="Leucine-rich repeat-containing N-terminal plant-type" evidence="3">
    <location>
        <begin position="3"/>
        <end position="31"/>
    </location>
</feature>
<evidence type="ECO:0000256" key="2">
    <source>
        <dbReference type="ARBA" id="ARBA00022737"/>
    </source>
</evidence>
<keyword evidence="7" id="KW-1185">Reference proteome</keyword>
<dbReference type="AlphaFoldDB" id="A0A7J6EBP6"/>